<dbReference type="EMBL" id="JAGYPE020000038">
    <property type="protein sequence ID" value="MCH6267564.1"/>
    <property type="molecule type" value="Genomic_DNA"/>
</dbReference>
<dbReference type="AlphaFoldDB" id="A0A942YBS1"/>
<reference evidence="3" key="1">
    <citation type="submission" date="2021-05" db="EMBL/GenBank/DDBJ databases">
        <title>Novel Bacillus species.</title>
        <authorList>
            <person name="Liu G."/>
        </authorList>
    </citation>
    <scope>NUCLEOTIDE SEQUENCE</scope>
    <source>
        <strain evidence="3 5">FJAT-50051</strain>
    </source>
</reference>
<accession>A0A942YBS1</accession>
<evidence type="ECO:0000256" key="2">
    <source>
        <dbReference type="SAM" id="SignalP"/>
    </source>
</evidence>
<feature type="chain" id="PRO_5044697368" evidence="2">
    <location>
        <begin position="26"/>
        <end position="358"/>
    </location>
</feature>
<dbReference type="EMBL" id="JAGYPE010000006">
    <property type="protein sequence ID" value="MBS4186022.1"/>
    <property type="molecule type" value="Genomic_DNA"/>
</dbReference>
<organism evidence="3">
    <name type="scientific">Neobacillus citreus</name>
    <dbReference type="NCBI Taxonomy" id="2833578"/>
    <lineage>
        <taxon>Bacteria</taxon>
        <taxon>Bacillati</taxon>
        <taxon>Bacillota</taxon>
        <taxon>Bacilli</taxon>
        <taxon>Bacillales</taxon>
        <taxon>Bacillaceae</taxon>
        <taxon>Neobacillus</taxon>
    </lineage>
</organism>
<dbReference type="PROSITE" id="PS51257">
    <property type="entry name" value="PROKAR_LIPOPROTEIN"/>
    <property type="match status" value="1"/>
</dbReference>
<comment type="caution">
    <text evidence="3">The sequence shown here is derived from an EMBL/GenBank/DDBJ whole genome shotgun (WGS) entry which is preliminary data.</text>
</comment>
<dbReference type="NCBIfam" id="NF037995">
    <property type="entry name" value="TRAP_S1"/>
    <property type="match status" value="1"/>
</dbReference>
<gene>
    <name evidence="3" type="primary">dctP</name>
    <name evidence="4" type="ORF">KHB02_018760</name>
    <name evidence="3" type="ORF">KHB02_32025</name>
</gene>
<dbReference type="InterPro" id="IPR018389">
    <property type="entry name" value="DctP_fam"/>
</dbReference>
<proteinExistence type="predicted"/>
<evidence type="ECO:0000256" key="1">
    <source>
        <dbReference type="ARBA" id="ARBA00022729"/>
    </source>
</evidence>
<feature type="signal peptide" evidence="2">
    <location>
        <begin position="1"/>
        <end position="25"/>
    </location>
</feature>
<keyword evidence="5" id="KW-1185">Reference proteome</keyword>
<dbReference type="PANTHER" id="PTHR33376:SF5">
    <property type="entry name" value="EXTRACYTOPLASMIC SOLUTE RECEPTOR PROTEIN"/>
    <property type="match status" value="1"/>
</dbReference>
<keyword evidence="1 2" id="KW-0732">Signal</keyword>
<dbReference type="GO" id="GO:0055085">
    <property type="term" value="P:transmembrane transport"/>
    <property type="evidence" value="ECO:0007669"/>
    <property type="project" value="InterPro"/>
</dbReference>
<dbReference type="RefSeq" id="WP_213145821.1">
    <property type="nucleotide sequence ID" value="NZ_JAGYPE020000038.1"/>
</dbReference>
<evidence type="ECO:0000313" key="5">
    <source>
        <dbReference type="Proteomes" id="UP000677265"/>
    </source>
</evidence>
<evidence type="ECO:0000313" key="3">
    <source>
        <dbReference type="EMBL" id="MBS4186022.1"/>
    </source>
</evidence>
<dbReference type="Gene3D" id="3.40.190.170">
    <property type="entry name" value="Bacterial extracellular solute-binding protein, family 7"/>
    <property type="match status" value="1"/>
</dbReference>
<dbReference type="InterPro" id="IPR038404">
    <property type="entry name" value="TRAP_DctP_sf"/>
</dbReference>
<protein>
    <submittedName>
        <fullName evidence="3">TRAP transporter substrate-binding protein DctP</fullName>
    </submittedName>
</protein>
<name>A0A942YBS1_9BACI</name>
<dbReference type="PANTHER" id="PTHR33376">
    <property type="match status" value="1"/>
</dbReference>
<sequence>MVKRDKKHVSLFASFIMLSLIVILAACSSDKTSGDSGKSNGSDEKKVYTFNLNSVYPDTTLAGLNFIGPEFIKEVEKRSNGRIVIKPFYSNELVPQSEILSALSSNTIDLGLTSPVYFGDSVPTASTQSLPYWSKSLEHSYKLYRETGVGELFEKELEEHGVKVLAYAVGGSGYGFALNKPIKKYEDLSKLLLRSSGWATDTWYKNVGISGASIPLAETYDALQRGVVDGTPWSFTELESSKYGEVVKYIVQPAFINGGLSGLFINKDAWNKLPEDLQKVMTEVAQEMELKALETNKEKEKTIQAQVDKYNIEVINLPKDFQKKLYDSAQVVWDEYAKLNGNTAKTVEILRKENGGSQ</sequence>
<dbReference type="Pfam" id="PF03480">
    <property type="entry name" value="DctP"/>
    <property type="match status" value="1"/>
</dbReference>
<dbReference type="Proteomes" id="UP000677265">
    <property type="component" value="Unassembled WGS sequence"/>
</dbReference>
<evidence type="ECO:0000313" key="4">
    <source>
        <dbReference type="EMBL" id="MCH6267564.1"/>
    </source>
</evidence>